<gene>
    <name evidence="1" type="ORF">BV25DRAFT_1610561</name>
</gene>
<dbReference type="Proteomes" id="UP000814140">
    <property type="component" value="Unassembled WGS sequence"/>
</dbReference>
<evidence type="ECO:0000313" key="1">
    <source>
        <dbReference type="EMBL" id="KAI0065935.1"/>
    </source>
</evidence>
<sequence>MHLDHLLLPRHSTRGCITCPTSPPPCNCAANEQCFQVAQSCSACSSFTCVANDTGSGHKKGGVSTGAVAGAVVAVVIVLAVSVAAFLWWRRRSLARLPVAEPEVKDVPAPAETVLNRPNPTEKPSPSPTHAELPTVLRVYHHSSDIIDLDPNSRGASAHGSPASSHRDSIQSNPFGDGHSIQTTSTGSQSTNVIPIALVPPGTVSPHSPASQRNAPLPPMRPTRSPDVNLGMDHMNVSSDSNPGGTSLRSGISGVSSNNRHSYLTEASFASDVLTEAPTIVTQGQRQVLGVVKAEVVQAGSLPSTPTGSVSSRPPIRSPLAGSSFGPHDVVKEVDESQTLHVSNDPFSDARSLGTPGARSSMATLGTTVADHTVWPHQQHPFSSGPEPSSERPMSTYTQAASVIGADIMDATRVHLGFAQPTSASFVPFTPVASSIASGKRGVYQMTSGRLVTPSSGEGAADTLSRQQAMAMAEVQGHKAPNVEDQRMSMATTASGVSMRADSILESFTFVPPSPISNRPIRTPPRSPLAQESPVSQLNSGRQALSKESDASRTVGDRRTLGMSTGSQLSSMTTGLGSFPFQIDHGHEQAQSPPSNAVLGRQRASLDTLALTSDLSSYPLGFDRSSRDFTAFANGLKKA</sequence>
<accession>A0ACB8TC75</accession>
<name>A0ACB8TC75_9AGAM</name>
<reference evidence="1" key="2">
    <citation type="journal article" date="2022" name="New Phytol.">
        <title>Evolutionary transition to the ectomycorrhizal habit in the genomes of a hyperdiverse lineage of mushroom-forming fungi.</title>
        <authorList>
            <person name="Looney B."/>
            <person name="Miyauchi S."/>
            <person name="Morin E."/>
            <person name="Drula E."/>
            <person name="Courty P.E."/>
            <person name="Kohler A."/>
            <person name="Kuo A."/>
            <person name="LaButti K."/>
            <person name="Pangilinan J."/>
            <person name="Lipzen A."/>
            <person name="Riley R."/>
            <person name="Andreopoulos W."/>
            <person name="He G."/>
            <person name="Johnson J."/>
            <person name="Nolan M."/>
            <person name="Tritt A."/>
            <person name="Barry K.W."/>
            <person name="Grigoriev I.V."/>
            <person name="Nagy L.G."/>
            <person name="Hibbett D."/>
            <person name="Henrissat B."/>
            <person name="Matheny P.B."/>
            <person name="Labbe J."/>
            <person name="Martin F.M."/>
        </authorList>
    </citation>
    <scope>NUCLEOTIDE SEQUENCE</scope>
    <source>
        <strain evidence="1">HHB10654</strain>
    </source>
</reference>
<organism evidence="1 2">
    <name type="scientific">Artomyces pyxidatus</name>
    <dbReference type="NCBI Taxonomy" id="48021"/>
    <lineage>
        <taxon>Eukaryota</taxon>
        <taxon>Fungi</taxon>
        <taxon>Dikarya</taxon>
        <taxon>Basidiomycota</taxon>
        <taxon>Agaricomycotina</taxon>
        <taxon>Agaricomycetes</taxon>
        <taxon>Russulales</taxon>
        <taxon>Auriscalpiaceae</taxon>
        <taxon>Artomyces</taxon>
    </lineage>
</organism>
<keyword evidence="2" id="KW-1185">Reference proteome</keyword>
<protein>
    <submittedName>
        <fullName evidence="1">Uncharacterized protein</fullName>
    </submittedName>
</protein>
<reference evidence="1" key="1">
    <citation type="submission" date="2021-03" db="EMBL/GenBank/DDBJ databases">
        <authorList>
            <consortium name="DOE Joint Genome Institute"/>
            <person name="Ahrendt S."/>
            <person name="Looney B.P."/>
            <person name="Miyauchi S."/>
            <person name="Morin E."/>
            <person name="Drula E."/>
            <person name="Courty P.E."/>
            <person name="Chicoki N."/>
            <person name="Fauchery L."/>
            <person name="Kohler A."/>
            <person name="Kuo A."/>
            <person name="Labutti K."/>
            <person name="Pangilinan J."/>
            <person name="Lipzen A."/>
            <person name="Riley R."/>
            <person name="Andreopoulos W."/>
            <person name="He G."/>
            <person name="Johnson J."/>
            <person name="Barry K.W."/>
            <person name="Grigoriev I.V."/>
            <person name="Nagy L."/>
            <person name="Hibbett D."/>
            <person name="Henrissat B."/>
            <person name="Matheny P.B."/>
            <person name="Labbe J."/>
            <person name="Martin F."/>
        </authorList>
    </citation>
    <scope>NUCLEOTIDE SEQUENCE</scope>
    <source>
        <strain evidence="1">HHB10654</strain>
    </source>
</reference>
<evidence type="ECO:0000313" key="2">
    <source>
        <dbReference type="Proteomes" id="UP000814140"/>
    </source>
</evidence>
<dbReference type="EMBL" id="MU277194">
    <property type="protein sequence ID" value="KAI0065935.1"/>
    <property type="molecule type" value="Genomic_DNA"/>
</dbReference>
<comment type="caution">
    <text evidence="1">The sequence shown here is derived from an EMBL/GenBank/DDBJ whole genome shotgun (WGS) entry which is preliminary data.</text>
</comment>
<proteinExistence type="predicted"/>